<sequence length="134" mass="14900">MPLRPHRRAFHPSQPCLSRFLKRIPKSIMSALVSRIASPLSRSLFFRSMTNVKSCIDRSEVSERVMNVVKGFDFVDASKVTPVSHFASDLGLDAIETKTVVDAIKADFCLEDCPCCATSIDEITANISRNPRAK</sequence>
<name>A0A196SH22_BLAHN</name>
<evidence type="ECO:0000256" key="2">
    <source>
        <dbReference type="ARBA" id="ARBA00022516"/>
    </source>
</evidence>
<keyword evidence="8" id="KW-1185">Reference proteome</keyword>
<evidence type="ECO:0000256" key="4">
    <source>
        <dbReference type="ARBA" id="ARBA00022832"/>
    </source>
</evidence>
<proteinExistence type="predicted"/>
<evidence type="ECO:0000256" key="3">
    <source>
        <dbReference type="ARBA" id="ARBA00022553"/>
    </source>
</evidence>
<dbReference type="GO" id="GO:0000036">
    <property type="term" value="F:acyl carrier activity"/>
    <property type="evidence" value="ECO:0007669"/>
    <property type="project" value="TreeGrafter"/>
</dbReference>
<dbReference type="OrthoDB" id="448946at2759"/>
<keyword evidence="3" id="KW-0597">Phosphoprotein</keyword>
<dbReference type="SUPFAM" id="SSF47336">
    <property type="entry name" value="ACP-like"/>
    <property type="match status" value="1"/>
</dbReference>
<keyword evidence="6" id="KW-0275">Fatty acid biosynthesis</keyword>
<keyword evidence="4" id="KW-0276">Fatty acid metabolism</keyword>
<dbReference type="Gene3D" id="1.10.1200.10">
    <property type="entry name" value="ACP-like"/>
    <property type="match status" value="1"/>
</dbReference>
<keyword evidence="5" id="KW-0443">Lipid metabolism</keyword>
<dbReference type="Proteomes" id="UP000078348">
    <property type="component" value="Unassembled WGS sequence"/>
</dbReference>
<dbReference type="InterPro" id="IPR036736">
    <property type="entry name" value="ACP-like_sf"/>
</dbReference>
<dbReference type="GO" id="GO:0005739">
    <property type="term" value="C:mitochondrion"/>
    <property type="evidence" value="ECO:0007669"/>
    <property type="project" value="TreeGrafter"/>
</dbReference>
<evidence type="ECO:0000313" key="7">
    <source>
        <dbReference type="EMBL" id="OAO16350.1"/>
    </source>
</evidence>
<evidence type="ECO:0000313" key="8">
    <source>
        <dbReference type="Proteomes" id="UP000078348"/>
    </source>
</evidence>
<accession>A0A196SH22</accession>
<dbReference type="STRING" id="478820.A0A196SH22"/>
<evidence type="ECO:0000256" key="5">
    <source>
        <dbReference type="ARBA" id="ARBA00023098"/>
    </source>
</evidence>
<reference evidence="7 8" key="1">
    <citation type="submission" date="2016-05" db="EMBL/GenBank/DDBJ databases">
        <title>Nuclear genome of Blastocystis sp. subtype 1 NandII.</title>
        <authorList>
            <person name="Gentekaki E."/>
            <person name="Curtis B."/>
            <person name="Stairs C."/>
            <person name="Eme L."/>
            <person name="Herman E."/>
            <person name="Klimes V."/>
            <person name="Arias M.C."/>
            <person name="Elias M."/>
            <person name="Hilliou F."/>
            <person name="Klute M."/>
            <person name="Malik S.-B."/>
            <person name="Pightling A."/>
            <person name="Rachubinski R."/>
            <person name="Salas D."/>
            <person name="Schlacht A."/>
            <person name="Suga H."/>
            <person name="Archibald J."/>
            <person name="Ball S.G."/>
            <person name="Clark G."/>
            <person name="Dacks J."/>
            <person name="Van Der Giezen M."/>
            <person name="Tsaousis A."/>
            <person name="Roger A."/>
        </authorList>
    </citation>
    <scope>NUCLEOTIDE SEQUENCE [LARGE SCALE GENOMIC DNA]</scope>
    <source>
        <strain evidence="8">ATCC 50177 / NandII</strain>
    </source>
</reference>
<keyword evidence="1" id="KW-0596">Phosphopantetheine</keyword>
<keyword evidence="2" id="KW-0444">Lipid biosynthesis</keyword>
<evidence type="ECO:0000256" key="1">
    <source>
        <dbReference type="ARBA" id="ARBA00022450"/>
    </source>
</evidence>
<dbReference type="GO" id="GO:0000035">
    <property type="term" value="F:acyl binding"/>
    <property type="evidence" value="ECO:0007669"/>
    <property type="project" value="TreeGrafter"/>
</dbReference>
<evidence type="ECO:0000256" key="6">
    <source>
        <dbReference type="ARBA" id="ARBA00023160"/>
    </source>
</evidence>
<dbReference type="InterPro" id="IPR003231">
    <property type="entry name" value="ACP"/>
</dbReference>
<gene>
    <name evidence="7" type="ORF">AV274_1881</name>
</gene>
<dbReference type="PANTHER" id="PTHR20863">
    <property type="entry name" value="ACYL CARRIER PROTEIN"/>
    <property type="match status" value="1"/>
</dbReference>
<protein>
    <submittedName>
        <fullName evidence="7">Acyl carrier protein</fullName>
    </submittedName>
</protein>
<organism evidence="7 8">
    <name type="scientific">Blastocystis sp. subtype 1 (strain ATCC 50177 / NandII)</name>
    <dbReference type="NCBI Taxonomy" id="478820"/>
    <lineage>
        <taxon>Eukaryota</taxon>
        <taxon>Sar</taxon>
        <taxon>Stramenopiles</taxon>
        <taxon>Bigyra</taxon>
        <taxon>Opalozoa</taxon>
        <taxon>Opalinata</taxon>
        <taxon>Blastocystidae</taxon>
        <taxon>Blastocystis</taxon>
    </lineage>
</organism>
<dbReference type="PANTHER" id="PTHR20863:SF28">
    <property type="entry name" value="ACYL CARRIER PROTEIN, MITOCHONDRIAL"/>
    <property type="match status" value="1"/>
</dbReference>
<comment type="caution">
    <text evidence="7">The sequence shown here is derived from an EMBL/GenBank/DDBJ whole genome shotgun (WGS) entry which is preliminary data.</text>
</comment>
<dbReference type="AlphaFoldDB" id="A0A196SH22"/>
<dbReference type="EMBL" id="LXWW01000085">
    <property type="protein sequence ID" value="OAO16350.1"/>
    <property type="molecule type" value="Genomic_DNA"/>
</dbReference>